<dbReference type="InterPro" id="IPR017500">
    <property type="entry name" value="Phage_infect_YhgE_N"/>
</dbReference>
<evidence type="ECO:0000259" key="6">
    <source>
        <dbReference type="Pfam" id="PF12698"/>
    </source>
</evidence>
<dbReference type="InterPro" id="IPR023908">
    <property type="entry name" value="xxxLxxG_rpt"/>
</dbReference>
<comment type="subcellular location">
    <subcellularLocation>
        <location evidence="1">Membrane</location>
        <topology evidence="1">Multi-pass membrane protein</topology>
    </subcellularLocation>
</comment>
<protein>
    <submittedName>
        <fullName evidence="7">Membrane protein</fullName>
    </submittedName>
</protein>
<feature type="transmembrane region" description="Helical" evidence="5">
    <location>
        <begin position="550"/>
        <end position="569"/>
    </location>
</feature>
<evidence type="ECO:0000256" key="2">
    <source>
        <dbReference type="ARBA" id="ARBA00022692"/>
    </source>
</evidence>
<evidence type="ECO:0000256" key="4">
    <source>
        <dbReference type="ARBA" id="ARBA00023136"/>
    </source>
</evidence>
<dbReference type="NCBIfam" id="TIGR03062">
    <property type="entry name" value="pip_yhgE_Cterm"/>
    <property type="match status" value="1"/>
</dbReference>
<gene>
    <name evidence="7" type="ORF">J2X07_003246</name>
</gene>
<dbReference type="PANTHER" id="PTHR43077">
    <property type="entry name" value="TRANSPORT PERMEASE YVFS-RELATED"/>
    <property type="match status" value="1"/>
</dbReference>
<dbReference type="PANTHER" id="PTHR43077:SF5">
    <property type="entry name" value="PHAGE INFECTION PROTEIN"/>
    <property type="match status" value="1"/>
</dbReference>
<dbReference type="Gene3D" id="3.40.1710.10">
    <property type="entry name" value="abc type-2 transporter like domain"/>
    <property type="match status" value="1"/>
</dbReference>
<feature type="transmembrane region" description="Helical" evidence="5">
    <location>
        <begin position="705"/>
        <end position="725"/>
    </location>
</feature>
<comment type="caution">
    <text evidence="7">The sequence shown here is derived from an EMBL/GenBank/DDBJ whole genome shotgun (WGS) entry which is preliminary data.</text>
</comment>
<dbReference type="InterPro" id="IPR017501">
    <property type="entry name" value="Phage_infect_YhgE_C"/>
</dbReference>
<dbReference type="NCBIfam" id="TIGR03057">
    <property type="entry name" value="xxxLxxG_by_4"/>
    <property type="match status" value="5"/>
</dbReference>
<dbReference type="Pfam" id="PF12698">
    <property type="entry name" value="ABC2_membrane_3"/>
    <property type="match status" value="2"/>
</dbReference>
<dbReference type="InterPro" id="IPR013525">
    <property type="entry name" value="ABC2_TM"/>
</dbReference>
<dbReference type="InterPro" id="IPR051328">
    <property type="entry name" value="T7SS_ABC-Transporter"/>
</dbReference>
<proteinExistence type="predicted"/>
<feature type="domain" description="ABC-2 type transporter transmembrane" evidence="6">
    <location>
        <begin position="25"/>
        <end position="160"/>
    </location>
</feature>
<feature type="transmembrane region" description="Helical" evidence="5">
    <location>
        <begin position="617"/>
        <end position="640"/>
    </location>
</feature>
<dbReference type="NCBIfam" id="TIGR03061">
    <property type="entry name" value="pip_yhgE_Nterm"/>
    <property type="match status" value="1"/>
</dbReference>
<feature type="domain" description="ABC-2 type transporter transmembrane" evidence="6">
    <location>
        <begin position="523"/>
        <end position="720"/>
    </location>
</feature>
<evidence type="ECO:0000313" key="7">
    <source>
        <dbReference type="EMBL" id="MDR7074251.1"/>
    </source>
</evidence>
<feature type="transmembrane region" description="Helical" evidence="5">
    <location>
        <begin position="590"/>
        <end position="611"/>
    </location>
</feature>
<evidence type="ECO:0000256" key="5">
    <source>
        <dbReference type="SAM" id="Phobius"/>
    </source>
</evidence>
<dbReference type="Proteomes" id="UP001258181">
    <property type="component" value="Unassembled WGS sequence"/>
</dbReference>
<accession>A0ABU1U4D8</accession>
<keyword evidence="3 5" id="KW-1133">Transmembrane helix</keyword>
<keyword evidence="4 5" id="KW-0472">Membrane</keyword>
<dbReference type="RefSeq" id="WP_310260873.1">
    <property type="nucleotide sequence ID" value="NZ_JAVDWA010000006.1"/>
</dbReference>
<keyword evidence="2 5" id="KW-0812">Transmembrane</keyword>
<name>A0ABU1U4D8_9BACL</name>
<evidence type="ECO:0000313" key="8">
    <source>
        <dbReference type="Proteomes" id="UP001258181"/>
    </source>
</evidence>
<reference evidence="7 8" key="1">
    <citation type="submission" date="2023-07" db="EMBL/GenBank/DDBJ databases">
        <title>Sorghum-associated microbial communities from plants grown in Nebraska, USA.</title>
        <authorList>
            <person name="Schachtman D."/>
        </authorList>
    </citation>
    <scope>NUCLEOTIDE SEQUENCE [LARGE SCALE GENOMIC DNA]</scope>
    <source>
        <strain evidence="7 8">BE211</strain>
    </source>
</reference>
<feature type="transmembrane region" description="Helical" evidence="5">
    <location>
        <begin position="647"/>
        <end position="666"/>
    </location>
</feature>
<evidence type="ECO:0000256" key="3">
    <source>
        <dbReference type="ARBA" id="ARBA00022989"/>
    </source>
</evidence>
<organism evidence="7 8">
    <name type="scientific">Fictibacillus barbaricus</name>
    <dbReference type="NCBI Taxonomy" id="182136"/>
    <lineage>
        <taxon>Bacteria</taxon>
        <taxon>Bacillati</taxon>
        <taxon>Bacillota</taxon>
        <taxon>Bacilli</taxon>
        <taxon>Bacillales</taxon>
        <taxon>Fictibacillaceae</taxon>
        <taxon>Fictibacillus</taxon>
    </lineage>
</organism>
<dbReference type="EMBL" id="JAVDWA010000006">
    <property type="protein sequence ID" value="MDR7074251.1"/>
    <property type="molecule type" value="Genomic_DNA"/>
</dbReference>
<evidence type="ECO:0000256" key="1">
    <source>
        <dbReference type="ARBA" id="ARBA00004141"/>
    </source>
</evidence>
<keyword evidence="8" id="KW-1185">Reference proteome</keyword>
<sequence length="739" mass="77445">MTIFNLLSAEFAKLAASKAILLSVIAALLVPVVYGGILLSATWGPYDNLSNLPVAVVNNDKGAVSGDQAINVGDDLVANLKSGKDLGWKFVNSTAAMKGLQKDDYYMAIIIPEDFSHRVTTVLDPNPKKLELEYIQNEGLNFLASKVTETATQRIREKLGDTITEQYVAKVFSSLGDVSTGFGKAADGSSQLADGTTKLHKGTSDLVSSVTSKQSDITKLANGTKELKSGTGLLLSNLNDKSGDIQKLSDGSSQLHDGTVTLHNGTVSLHDGTVSLKDGTSQILGGLQKAQAGSQTLNDGVSQKLVPGSRKVADGTGKLKVGSAKLAAGAQKLVAGLKEYKKANPTVNVGPYYQQIIDGAEEISAGLTSLSSKSVALNDGAVSVADGIAYKVAPGTAALNDGLNKLVAGQIKVDAGAGKLEAGAGKLEAGSSKLEAGAGQIADGNAKVNKGWGDLTTGVSKLDAGAGKISDGNQKVDEGWKRLSAGATKLNDGAGKINDGSEKLSSGLKTGAEKTGGLNKTNDNIKMFAAPVKLKSASVNEYHHYRDSTAPYVLTLGLFAGILIMSLFIDFKRPSFVSSFNWFAVKFMNLAGLAIVQAILLLAVVLLILRVDVSNPFGLILFAIVVSVVFSAIVLFLAALGGNVGRFIALGFVILQLSITGANLPIEMLPENLRSLSEYLPFTYSIAGFKDVISLNNIGSAFSNMFILLTYLVVFAFLSFVVFNFKKKSVQKTDREAMA</sequence>